<dbReference type="PANTHER" id="PTHR33371">
    <property type="entry name" value="INTERMEMBRANE PHOSPHOLIPID TRANSPORT SYSTEM BINDING PROTEIN MLAD-RELATED"/>
    <property type="match status" value="1"/>
</dbReference>
<comment type="caution">
    <text evidence="3">The sequence shown here is derived from an EMBL/GenBank/DDBJ whole genome shotgun (WGS) entry which is preliminary data.</text>
</comment>
<feature type="domain" description="Mce/MlaD" evidence="1">
    <location>
        <begin position="37"/>
        <end position="111"/>
    </location>
</feature>
<dbReference type="NCBIfam" id="TIGR00996">
    <property type="entry name" value="Mtu_fam_mce"/>
    <property type="match status" value="1"/>
</dbReference>
<dbReference type="Pfam" id="PF11887">
    <property type="entry name" value="Mce4_CUP1"/>
    <property type="match status" value="1"/>
</dbReference>
<protein>
    <submittedName>
        <fullName evidence="3">Virulence factor Mce-like protein</fullName>
    </submittedName>
</protein>
<dbReference type="GO" id="GO:0005576">
    <property type="term" value="C:extracellular region"/>
    <property type="evidence" value="ECO:0007669"/>
    <property type="project" value="TreeGrafter"/>
</dbReference>
<evidence type="ECO:0000259" key="2">
    <source>
        <dbReference type="Pfam" id="PF11887"/>
    </source>
</evidence>
<dbReference type="AlphaFoldDB" id="A0A7W9NH61"/>
<feature type="domain" description="Mammalian cell entry C-terminal" evidence="2">
    <location>
        <begin position="117"/>
        <end position="314"/>
    </location>
</feature>
<dbReference type="InterPro" id="IPR052336">
    <property type="entry name" value="MlaD_Phospholipid_Transporter"/>
</dbReference>
<dbReference type="EMBL" id="JACHIR010000001">
    <property type="protein sequence ID" value="MBB5893227.1"/>
    <property type="molecule type" value="Genomic_DNA"/>
</dbReference>
<keyword evidence="4" id="KW-1185">Reference proteome</keyword>
<dbReference type="Pfam" id="PF02470">
    <property type="entry name" value="MlaD"/>
    <property type="match status" value="1"/>
</dbReference>
<sequence>MMATRTRLGLAQAVAIVCVLALVVATAVWWLLSATNQNKITAYFSAAVGLYPGSDVRVLGVRVGSIDAVTPQGTTVKVDMSVDKSVSVPANAQAVVVSPSVVSDRYVQLTPVYTGGARMADNATIPRERTATPVELDQLYQSLDKLTTTLGPNGANKNGALSDLLDTAAANLAGNGQNLNDTIKQLGQATQTLAGSKDDLFGTVDNLQKFVTTLAQSDQQVRTFNDQLAQVSGYLAGERTDLGDALNQLSTALGQIQGFIKDNRDEIKSNVDKLADVTKVLVDQRAALAETLDVAPLALGNLQNSYNAASGTLDTRADINELTQPPIVMVCNLVKQLTPKNLPQALADACGQLAQVVDKVLPLPSAAQVIESLQQGKLPPLPVPLLGKSLVGGEK</sequence>
<dbReference type="InterPro" id="IPR024516">
    <property type="entry name" value="Mce_C"/>
</dbReference>
<proteinExistence type="predicted"/>
<evidence type="ECO:0000313" key="3">
    <source>
        <dbReference type="EMBL" id="MBB5893227.1"/>
    </source>
</evidence>
<dbReference type="Proteomes" id="UP000585638">
    <property type="component" value="Unassembled WGS sequence"/>
</dbReference>
<dbReference type="PANTHER" id="PTHR33371:SF4">
    <property type="entry name" value="INTERMEMBRANE PHOSPHOLIPID TRANSPORT SYSTEM BINDING PROTEIN MLAD"/>
    <property type="match status" value="1"/>
</dbReference>
<organism evidence="3 4">
    <name type="scientific">Kutzneria kofuensis</name>
    <dbReference type="NCBI Taxonomy" id="103725"/>
    <lineage>
        <taxon>Bacteria</taxon>
        <taxon>Bacillati</taxon>
        <taxon>Actinomycetota</taxon>
        <taxon>Actinomycetes</taxon>
        <taxon>Pseudonocardiales</taxon>
        <taxon>Pseudonocardiaceae</taxon>
        <taxon>Kutzneria</taxon>
    </lineage>
</organism>
<dbReference type="InterPro" id="IPR003399">
    <property type="entry name" value="Mce/MlaD"/>
</dbReference>
<evidence type="ECO:0000313" key="4">
    <source>
        <dbReference type="Proteomes" id="UP000585638"/>
    </source>
</evidence>
<name>A0A7W9NH61_9PSEU</name>
<reference evidence="3 4" key="1">
    <citation type="submission" date="2020-08" db="EMBL/GenBank/DDBJ databases">
        <title>Sequencing the genomes of 1000 actinobacteria strains.</title>
        <authorList>
            <person name="Klenk H.-P."/>
        </authorList>
    </citation>
    <scope>NUCLEOTIDE SEQUENCE [LARGE SCALE GENOMIC DNA]</scope>
    <source>
        <strain evidence="3 4">DSM 43851</strain>
    </source>
</reference>
<evidence type="ECO:0000259" key="1">
    <source>
        <dbReference type="Pfam" id="PF02470"/>
    </source>
</evidence>
<gene>
    <name evidence="3" type="ORF">BJ998_004423</name>
</gene>
<dbReference type="InterPro" id="IPR005693">
    <property type="entry name" value="Mce"/>
</dbReference>
<accession>A0A7W9NH61</accession>